<dbReference type="InterPro" id="IPR005368">
    <property type="entry name" value="UPF0175"/>
</dbReference>
<proteinExistence type="inferred from homology"/>
<dbReference type="PANTHER" id="PTHR37525:SF1">
    <property type="entry name" value="UPF0175 PROTEIN SSL1255"/>
    <property type="match status" value="1"/>
</dbReference>
<name>A0A9X2V9G4_9BACT</name>
<comment type="caution">
    <text evidence="2">The sequence shown here is derived from an EMBL/GenBank/DDBJ whole genome shotgun (WGS) entry which is preliminary data.</text>
</comment>
<evidence type="ECO:0000313" key="3">
    <source>
        <dbReference type="Proteomes" id="UP001155144"/>
    </source>
</evidence>
<reference evidence="2" key="1">
    <citation type="submission" date="2022-08" db="EMBL/GenBank/DDBJ databases">
        <title>Genomic Encyclopedia of Type Strains, Phase V (KMG-V): Genome sequencing to study the core and pangenomes of soil and plant-associated prokaryotes.</title>
        <authorList>
            <person name="Whitman W."/>
        </authorList>
    </citation>
    <scope>NUCLEOTIDE SEQUENCE</scope>
    <source>
        <strain evidence="2">SP3026</strain>
    </source>
</reference>
<dbReference type="EMBL" id="JANUBL010000018">
    <property type="protein sequence ID" value="MCS4123093.1"/>
    <property type="molecule type" value="Genomic_DNA"/>
</dbReference>
<dbReference type="RefSeq" id="WP_251942096.1">
    <property type="nucleotide sequence ID" value="NZ_CALTRV010000010.1"/>
</dbReference>
<dbReference type="Proteomes" id="UP001155144">
    <property type="component" value="Unassembled WGS sequence"/>
</dbReference>
<gene>
    <name evidence="2" type="ORF">GGP45_003464</name>
</gene>
<evidence type="ECO:0000256" key="1">
    <source>
        <dbReference type="ARBA" id="ARBA00005651"/>
    </source>
</evidence>
<dbReference type="Pfam" id="PF03683">
    <property type="entry name" value="UPF0175"/>
    <property type="match status" value="1"/>
</dbReference>
<protein>
    <submittedName>
        <fullName evidence="2">HTH domain antitoxin</fullName>
    </submittedName>
</protein>
<evidence type="ECO:0000313" key="2">
    <source>
        <dbReference type="EMBL" id="MCS4123093.1"/>
    </source>
</evidence>
<dbReference type="InterPro" id="IPR052264">
    <property type="entry name" value="UPF0175_domain"/>
</dbReference>
<comment type="similarity">
    <text evidence="1">Belongs to the UPF0175 family.</text>
</comment>
<dbReference type="PANTHER" id="PTHR37525">
    <property type="entry name" value="UPF0175 PROTEIN SSL1255"/>
    <property type="match status" value="1"/>
</dbReference>
<dbReference type="AlphaFoldDB" id="A0A9X2V9G4"/>
<accession>A0A9X2V9G4</accession>
<sequence length="85" mass="9873">MSSTVTFEIPREVLHATRMSEDELRRELALHLFDEGKLSFGKARELAGMSVWDFQQLLGHRGIAVHYDVDAYEQDRQTLKRLGRI</sequence>
<organism evidence="2 3">
    <name type="scientific">Salinibacter ruber</name>
    <dbReference type="NCBI Taxonomy" id="146919"/>
    <lineage>
        <taxon>Bacteria</taxon>
        <taxon>Pseudomonadati</taxon>
        <taxon>Rhodothermota</taxon>
        <taxon>Rhodothermia</taxon>
        <taxon>Rhodothermales</taxon>
        <taxon>Salinibacteraceae</taxon>
        <taxon>Salinibacter</taxon>
    </lineage>
</organism>